<keyword evidence="3" id="KW-0732">Signal</keyword>
<dbReference type="PROSITE" id="PS51257">
    <property type="entry name" value="PROKAR_LIPOPROTEIN"/>
    <property type="match status" value="1"/>
</dbReference>
<dbReference type="InterPro" id="IPR022385">
    <property type="entry name" value="Rhs_assc_core"/>
</dbReference>
<dbReference type="EMBL" id="CP000113">
    <property type="protein sequence ID" value="ABF92010.1"/>
    <property type="molecule type" value="Genomic_DNA"/>
</dbReference>
<gene>
    <name evidence="6" type="ordered locus">MXAN_5799</name>
</gene>
<proteinExistence type="predicted"/>
<feature type="signal peptide" evidence="3">
    <location>
        <begin position="1"/>
        <end position="23"/>
    </location>
</feature>
<evidence type="ECO:0000259" key="4">
    <source>
        <dbReference type="Pfam" id="PF20148"/>
    </source>
</evidence>
<dbReference type="PANTHER" id="PTHR32305:SF15">
    <property type="entry name" value="PROTEIN RHSA-RELATED"/>
    <property type="match status" value="1"/>
</dbReference>
<feature type="domain" description="Teneurin-like YD-shell" evidence="5">
    <location>
        <begin position="1394"/>
        <end position="1639"/>
    </location>
</feature>
<evidence type="ECO:0000313" key="7">
    <source>
        <dbReference type="Proteomes" id="UP000002402"/>
    </source>
</evidence>
<evidence type="ECO:0000256" key="2">
    <source>
        <dbReference type="SAM" id="MobiDB-lite"/>
    </source>
</evidence>
<keyword evidence="1" id="KW-0677">Repeat</keyword>
<dbReference type="InterPro" id="IPR045351">
    <property type="entry name" value="DUF6531"/>
</dbReference>
<evidence type="ECO:0000256" key="3">
    <source>
        <dbReference type="SAM" id="SignalP"/>
    </source>
</evidence>
<accession>Q1D087</accession>
<dbReference type="InterPro" id="IPR056823">
    <property type="entry name" value="TEN-like_YD-shell"/>
</dbReference>
<evidence type="ECO:0000313" key="6">
    <source>
        <dbReference type="EMBL" id="ABF92010.1"/>
    </source>
</evidence>
<keyword evidence="7" id="KW-1185">Reference proteome</keyword>
<dbReference type="NCBIfam" id="TIGR01643">
    <property type="entry name" value="YD_repeat_2x"/>
    <property type="match status" value="7"/>
</dbReference>
<feature type="domain" description="Teneurin-like YD-shell" evidence="5">
    <location>
        <begin position="1050"/>
        <end position="1227"/>
    </location>
</feature>
<feature type="chain" id="PRO_5004188213" evidence="3">
    <location>
        <begin position="24"/>
        <end position="1798"/>
    </location>
</feature>
<feature type="region of interest" description="Disordered" evidence="2">
    <location>
        <begin position="352"/>
        <end position="371"/>
    </location>
</feature>
<dbReference type="OrthoDB" id="9757552at2"/>
<organism evidence="6 7">
    <name type="scientific">Myxococcus xanthus (strain DK1622)</name>
    <dbReference type="NCBI Taxonomy" id="246197"/>
    <lineage>
        <taxon>Bacteria</taxon>
        <taxon>Pseudomonadati</taxon>
        <taxon>Myxococcota</taxon>
        <taxon>Myxococcia</taxon>
        <taxon>Myxococcales</taxon>
        <taxon>Cystobacterineae</taxon>
        <taxon>Myxococcaceae</taxon>
        <taxon>Myxococcus</taxon>
    </lineage>
</organism>
<dbReference type="Pfam" id="PF20148">
    <property type="entry name" value="DUF6531"/>
    <property type="match status" value="1"/>
</dbReference>
<dbReference type="InterPro" id="IPR006530">
    <property type="entry name" value="YD"/>
</dbReference>
<feature type="domain" description="Teneurin-like YD-shell" evidence="5">
    <location>
        <begin position="836"/>
        <end position="969"/>
    </location>
</feature>
<dbReference type="InterPro" id="IPR006652">
    <property type="entry name" value="Kelch_1"/>
</dbReference>
<dbReference type="InterPro" id="IPR008969">
    <property type="entry name" value="CarboxyPept-like_regulatory"/>
</dbReference>
<protein>
    <submittedName>
        <fullName evidence="6">Rhs family protein</fullName>
    </submittedName>
</protein>
<feature type="domain" description="DUF6531" evidence="4">
    <location>
        <begin position="714"/>
        <end position="789"/>
    </location>
</feature>
<name>Q1D087_MYXXD</name>
<reference evidence="6 7" key="1">
    <citation type="journal article" date="2006" name="Proc. Natl. Acad. Sci. U.S.A.">
        <title>Evolution of sensory complexity recorded in a myxobacterial genome.</title>
        <authorList>
            <person name="Goldman B.S."/>
            <person name="Nierman W.C."/>
            <person name="Kaiser D."/>
            <person name="Slater S.C."/>
            <person name="Durkin A.S."/>
            <person name="Eisen J.A."/>
            <person name="Ronning C.M."/>
            <person name="Barbazuk W.B."/>
            <person name="Blanchard M."/>
            <person name="Field C."/>
            <person name="Halling C."/>
            <person name="Hinkle G."/>
            <person name="Iartchuk O."/>
            <person name="Kim H.S."/>
            <person name="Mackenzie C."/>
            <person name="Madupu R."/>
            <person name="Miller N."/>
            <person name="Shvartsbeyn A."/>
            <person name="Sullivan S.A."/>
            <person name="Vaudin M."/>
            <person name="Wiegand R."/>
            <person name="Kaplan H.B."/>
        </authorList>
    </citation>
    <scope>NUCLEOTIDE SEQUENCE [LARGE SCALE GENOMIC DNA]</scope>
    <source>
        <strain evidence="7">DK1622</strain>
    </source>
</reference>
<dbReference type="SUPFAM" id="SSF49464">
    <property type="entry name" value="Carboxypeptidase regulatory domain-like"/>
    <property type="match status" value="1"/>
</dbReference>
<dbReference type="eggNOG" id="COG3209">
    <property type="taxonomic scope" value="Bacteria"/>
</dbReference>
<dbReference type="HOGENOM" id="CLU_002521_0_0_7"/>
<dbReference type="InterPro" id="IPR011043">
    <property type="entry name" value="Gal_Oxase/kelch_b-propeller"/>
</dbReference>
<dbReference type="Gene3D" id="2.180.10.10">
    <property type="entry name" value="RHS repeat-associated core"/>
    <property type="match status" value="3"/>
</dbReference>
<dbReference type="NCBIfam" id="TIGR03696">
    <property type="entry name" value="Rhs_assc_core"/>
    <property type="match status" value="1"/>
</dbReference>
<dbReference type="Proteomes" id="UP000002402">
    <property type="component" value="Chromosome"/>
</dbReference>
<dbReference type="KEGG" id="mxa:MXAN_5799"/>
<feature type="region of interest" description="Disordered" evidence="2">
    <location>
        <begin position="1740"/>
        <end position="1798"/>
    </location>
</feature>
<dbReference type="EnsemblBacteria" id="ABF92010">
    <property type="protein sequence ID" value="ABF92010"/>
    <property type="gene ID" value="MXAN_5799"/>
</dbReference>
<sequence>MPQIRRVLAVACLALLGVITGCAEEVPFAAVPDDLMQPLTVVRPPVRVDRGATRLPDGRWLFLGGEQPTRDAELLPETGVPEPLENGLVFARSHPTATVVPDGRVLVVGGRDAAGRLLGTAEWFSADTRTFTSAMELRTEARARHSATVLTDGRVLFTGGETVDSRASDTAELLDSRTLQVTRLSSRMQVARAGHTAVLLPDGRVLLWGGDASGAVPTAELFDPVRGEFVRVDAAERDRLPNSNSSARMAGSLPVDGAAAVPVDTLLAVRLSQPMSQDGETAVTLMGPVGEVAGDHTLAEEGRLLFFRPSQSLLPATIYTLYVEGLKTQAGQVLPLTSVGFTTASLALGEGRPDVRLPRPRPGRARATAQPVSLVRPSEMRRPDGRYEWRAPERPFFDNGETWLPGPENFMGDWRSREPQVPPVEPLTAASGVTALSGRVLRLNGKPLAGVRIVVRGIATVTDSQGRFLLEGLNPGGQTLEVNGQTANHGSTRYGLFFMHIEIREGVTNPLGHTVWMPRLDPQGTVAIPSPTTEEVAVTTPAIPGLELRLPPGTVVRDRAGNLLTEINITPLPINQAPFPLPNLEMPLYFTLQPSDARFEGLSPGFSGAKLYYANYRGELPGAKANFWNYDANSSGWYAYGLGSVSADGRQVIPDDGVALYGFVGAGFSNPDVPPPPVGGGCNTECCANGEGGEGGGGDCGGGSAGGPGSPTGGDPVQLASGQFLNRELDLFIADILPIQVERTYRSLDLTRRQFGVGMAGNYEQYLWRATAAFTEYELVNPDGTRIRYERVSPGTTSQSAIFETTYPGPWSGSRIVYNADILGWDLWFRDGRRWTFNHAHRLERIEDRNGNALTITRQSGYSGPITRVTGPSGRWVEFTIGSGLYNGLATQARDNAGRIVTYTYDTQGRLTQVTDAVGAVRKYTYNDSNYIETVVDAEDRLVVHNEYGAKGRVSRQTLADGSTYEFTYLVEMIADCVPNGACNVREGEQINRTDVKDRSGQTRRVSFYSGYIIYDTYPLGAPEERTTSFELDLSNGRRKAVIDSLGRRTEFEHDAWGNITRVTSLAGTPQAVSTQYAYSATNQLSTVQDALGHITEYQYDARGNLRRIEDPTGRTLEYTHDSLGRLITVRVGTDAPLTFTYEGADIIAVTNGGDLTTEFSHDALGRVVTRRSPAGHVDRYEYDGSDRLLKYINASGHVVEFAYDRSGRVVSSTDARGQATLYAYNNLGLLSERMDPLGRIETFTYDTAGRLQAFKDRKGQVSGWSYNSAGETVLVGFGATVSAPTVYANSIAVEYDLGGRLVRMEDSLGAIITQAHDGLDRLVQEVSPNGTVDYTYDAVGQLATMNATGHSQVIYTHDNAGRLTAIAQGGRTVAFAHDTVGRRQSISLPNGVSQHYAYDTAGRLSAIEYRQGMSVVGDLHYTYDGDGNRVSVGGTLARTGLPLTASGAVYDAASQLTVWNGQPRAYDANGNLVSDGARTYSWDARNQLVQIVEGPGALATFEYEPTGRRSRTMLFGVVEDYLYSGDNFIQVKSLAGTRDLLTGFGLDEVYSQTSSSGSYDFLSEVMGTTVALVDGAGSLSSMYSYEPYGMALSTGLTTANTQTFTGREDDGTGLFYFRARYYEPATGRFLQEEPFVQNPAMLQAYALMGQGLPPYAYASNNPLSYRDPTGENPVAGAMAGAVVGGPVGALVGAAVGTAAVGIIAYCATHPGSCPSFPWPEQTADDPVMNPPAPPNACPMGKGERNFSGKESGSDNAFKHYRPVRGRPDKVEFKHPQTGKKTIKPKPPGFDDWFNGKK</sequence>
<feature type="compositionally biased region" description="Basic and acidic residues" evidence="2">
    <location>
        <begin position="1766"/>
        <end position="1775"/>
    </location>
</feature>
<dbReference type="InterPro" id="IPR037293">
    <property type="entry name" value="Gal_Oxidase_central_sf"/>
</dbReference>
<evidence type="ECO:0000256" key="1">
    <source>
        <dbReference type="ARBA" id="ARBA00022737"/>
    </source>
</evidence>
<dbReference type="SMART" id="SM00612">
    <property type="entry name" value="Kelch"/>
    <property type="match status" value="2"/>
</dbReference>
<dbReference type="STRING" id="246197.MXAN_5799"/>
<dbReference type="InterPro" id="IPR050708">
    <property type="entry name" value="T6SS_VgrG/RHS"/>
</dbReference>
<dbReference type="PANTHER" id="PTHR32305">
    <property type="match status" value="1"/>
</dbReference>
<dbReference type="Pfam" id="PF25023">
    <property type="entry name" value="TEN_YD-shell"/>
    <property type="match status" value="3"/>
</dbReference>
<dbReference type="Gene3D" id="2.130.10.80">
    <property type="entry name" value="Galactose oxidase/kelch, beta-propeller"/>
    <property type="match status" value="2"/>
</dbReference>
<evidence type="ECO:0000259" key="5">
    <source>
        <dbReference type="Pfam" id="PF25023"/>
    </source>
</evidence>
<dbReference type="Pfam" id="PF01344">
    <property type="entry name" value="Kelch_1"/>
    <property type="match status" value="1"/>
</dbReference>
<dbReference type="SUPFAM" id="SSF50965">
    <property type="entry name" value="Galactose oxidase, central domain"/>
    <property type="match status" value="1"/>
</dbReference>